<reference evidence="2 3" key="1">
    <citation type="journal article" date="2015" name="Nature">
        <title>rRNA introns, odd ribosomes, and small enigmatic genomes across a large radiation of phyla.</title>
        <authorList>
            <person name="Brown C.T."/>
            <person name="Hug L.A."/>
            <person name="Thomas B.C."/>
            <person name="Sharon I."/>
            <person name="Castelle C.J."/>
            <person name="Singh A."/>
            <person name="Wilkins M.J."/>
            <person name="Williams K.H."/>
            <person name="Banfield J.F."/>
        </authorList>
    </citation>
    <scope>NUCLEOTIDE SEQUENCE [LARGE SCALE GENOMIC DNA]</scope>
</reference>
<evidence type="ECO:0000313" key="3">
    <source>
        <dbReference type="Proteomes" id="UP000034795"/>
    </source>
</evidence>
<evidence type="ECO:0000313" key="2">
    <source>
        <dbReference type="EMBL" id="KKU40299.1"/>
    </source>
</evidence>
<dbReference type="STRING" id="1618994.UX57_C0020G0007"/>
<feature type="region of interest" description="Disordered" evidence="1">
    <location>
        <begin position="77"/>
        <end position="97"/>
    </location>
</feature>
<organism evidence="2 3">
    <name type="scientific">Candidatus Uhrbacteria bacterium GW2011_GWE2_46_68</name>
    <dbReference type="NCBI Taxonomy" id="1618994"/>
    <lineage>
        <taxon>Bacteria</taxon>
        <taxon>Candidatus Uhriibacteriota</taxon>
    </lineage>
</organism>
<sequence>MQEEFRSFTSPRGIHILSVFRRVLLSRWDDASFAYAVETRLRMRACELMEQDPSIGLATALRQSLIEWRECGNHLPREEAEASAPTIFSEHSAPPPA</sequence>
<accession>A0A0G1Q5P3</accession>
<comment type="caution">
    <text evidence="2">The sequence shown here is derived from an EMBL/GenBank/DDBJ whole genome shotgun (WGS) entry which is preliminary data.</text>
</comment>
<gene>
    <name evidence="2" type="ORF">UX57_C0020G0007</name>
</gene>
<dbReference type="Proteomes" id="UP000034795">
    <property type="component" value="Unassembled WGS sequence"/>
</dbReference>
<proteinExistence type="predicted"/>
<dbReference type="EMBL" id="LCMS01000020">
    <property type="protein sequence ID" value="KKU40299.1"/>
    <property type="molecule type" value="Genomic_DNA"/>
</dbReference>
<evidence type="ECO:0000256" key="1">
    <source>
        <dbReference type="SAM" id="MobiDB-lite"/>
    </source>
</evidence>
<protein>
    <submittedName>
        <fullName evidence="2">Uncharacterized protein</fullName>
    </submittedName>
</protein>
<dbReference type="AlphaFoldDB" id="A0A0G1Q5P3"/>
<name>A0A0G1Q5P3_9BACT</name>